<proteinExistence type="predicted"/>
<evidence type="ECO:0000313" key="5">
    <source>
        <dbReference type="Proteomes" id="UP000182998"/>
    </source>
</evidence>
<dbReference type="STRING" id="451.B6N58_14185"/>
<dbReference type="KEGG" id="tmc:LMI_3084"/>
<organism evidence="2 4">
    <name type="scientific">Legionella micdadei</name>
    <name type="common">Tatlockia micdadei</name>
    <dbReference type="NCBI Taxonomy" id="451"/>
    <lineage>
        <taxon>Bacteria</taxon>
        <taxon>Pseudomonadati</taxon>
        <taxon>Pseudomonadota</taxon>
        <taxon>Gammaproteobacteria</taxon>
        <taxon>Legionellales</taxon>
        <taxon>Legionellaceae</taxon>
        <taxon>Legionella</taxon>
    </lineage>
</organism>
<dbReference type="Gene3D" id="3.30.200.20">
    <property type="entry name" value="Phosphorylase Kinase, domain 1"/>
    <property type="match status" value="1"/>
</dbReference>
<sequence>MRNGQENAAANSIKEGRLWGSFKKIAKWTIKRMAPALVREVQRLRHIEQLNQQIIYRLNSTELLVSRIEHLISMGDQIGQEVGRLSSTVEQFNQEISQRLSAQLISTKDQIGQEITRQSSTVAQLSQEISERLNAHDFRFDHLKEMIKEVEPYQPTYGIIGVLEQAPQRTSEDRCRTVEAYFGKVAGKHILDIGSSLGYMCYFFADRGAITEGWEYNPKNAEVSRLIGNINGIPTTIKTKAFDKNSIDTIERGKFDVVTIFSVLHHIIHYHGLEYTQRLMQTLLDKVPVLIVELARKGEDPALFWDETQPEDELAIFELIKDKITIEKIGDFPTHLSSKRRPLYVIKSKDNTITVNNRPFIYLSKTFEAYKDSPVVYIKTRRYYFSEEYVIKEYVFDERDREGENKRQIIAEIDTLLHLTNIHNMPELIDFELTSCGAKVVLKKISGRLLVDLLKEKDKINTMFVVQELLRSLADLEKEGLRHNDLRTWNVLYDKEQVSLIDYGFVSHKELGNDAISLLWLLNAVLTGEREGYDVNKKELPKKKAFEQAPSLQALYEAVESGEYSPIKLQAVINEVNNKTNSMVINECVTE</sequence>
<dbReference type="PATRIC" id="fig|451.8.peg.883"/>
<keyword evidence="3" id="KW-0808">Transferase</keyword>
<feature type="domain" description="Protein kinase" evidence="1">
    <location>
        <begin position="362"/>
        <end position="591"/>
    </location>
</feature>
<reference evidence="3 5" key="3">
    <citation type="submission" date="2016-10" db="EMBL/GenBank/DDBJ databases">
        <authorList>
            <person name="Varghese N."/>
            <person name="Submissions S."/>
        </authorList>
    </citation>
    <scope>NUCLEOTIDE SEQUENCE [LARGE SCALE GENOMIC DNA]</scope>
    <source>
        <strain evidence="3 5">ATCC 33218</strain>
    </source>
</reference>
<evidence type="ECO:0000313" key="3">
    <source>
        <dbReference type="EMBL" id="SCY04059.1"/>
    </source>
</evidence>
<dbReference type="Proteomes" id="UP000032414">
    <property type="component" value="Chromosome I"/>
</dbReference>
<dbReference type="PROSITE" id="PS50011">
    <property type="entry name" value="PROTEIN_KINASE_DOM"/>
    <property type="match status" value="1"/>
</dbReference>
<dbReference type="AlphaFoldDB" id="A0A098GIJ6"/>
<evidence type="ECO:0000313" key="4">
    <source>
        <dbReference type="Proteomes" id="UP000032414"/>
    </source>
</evidence>
<protein>
    <submittedName>
        <fullName evidence="3">O-antigen chain-terminating methyltransferase</fullName>
    </submittedName>
</protein>
<dbReference type="OrthoDB" id="9791837at2"/>
<dbReference type="Proteomes" id="UP000182998">
    <property type="component" value="Unassembled WGS sequence"/>
</dbReference>
<dbReference type="Gene3D" id="1.10.510.10">
    <property type="entry name" value="Transferase(Phosphotransferase) domain 1"/>
    <property type="match status" value="1"/>
</dbReference>
<accession>A0A098GIJ6</accession>
<dbReference type="GO" id="GO:0008168">
    <property type="term" value="F:methyltransferase activity"/>
    <property type="evidence" value="ECO:0007669"/>
    <property type="project" value="UniProtKB-KW"/>
</dbReference>
<dbReference type="InterPro" id="IPR029063">
    <property type="entry name" value="SAM-dependent_MTases_sf"/>
</dbReference>
<reference evidence="2" key="1">
    <citation type="submission" date="2014-09" db="EMBL/GenBank/DDBJ databases">
        <authorList>
            <person name="GOMEZ-VALERO Laura"/>
        </authorList>
    </citation>
    <scope>NUCLEOTIDE SEQUENCE</scope>
    <source>
        <strain evidence="2">ATCC33218</strain>
    </source>
</reference>
<dbReference type="GO" id="GO:0032259">
    <property type="term" value="P:methylation"/>
    <property type="evidence" value="ECO:0007669"/>
    <property type="project" value="UniProtKB-KW"/>
</dbReference>
<dbReference type="EMBL" id="FMVN01000003">
    <property type="protein sequence ID" value="SCY04059.1"/>
    <property type="molecule type" value="Genomic_DNA"/>
</dbReference>
<dbReference type="SUPFAM" id="SSF53335">
    <property type="entry name" value="S-adenosyl-L-methionine-dependent methyltransferases"/>
    <property type="match status" value="1"/>
</dbReference>
<dbReference type="InterPro" id="IPR000719">
    <property type="entry name" value="Prot_kinase_dom"/>
</dbReference>
<dbReference type="RefSeq" id="WP_045100387.1">
    <property type="nucleotide sequence ID" value="NZ_CP020614.1"/>
</dbReference>
<gene>
    <name evidence="2" type="ORF">LMI_3084</name>
    <name evidence="3" type="ORF">SAMN02982997_00685</name>
</gene>
<dbReference type="SUPFAM" id="SSF56112">
    <property type="entry name" value="Protein kinase-like (PK-like)"/>
    <property type="match status" value="1"/>
</dbReference>
<name>A0A098GIJ6_LEGMI</name>
<keyword evidence="5" id="KW-1185">Reference proteome</keyword>
<dbReference type="Pfam" id="PF00069">
    <property type="entry name" value="Pkinase"/>
    <property type="match status" value="1"/>
</dbReference>
<keyword evidence="3" id="KW-0489">Methyltransferase</keyword>
<dbReference type="GO" id="GO:0004672">
    <property type="term" value="F:protein kinase activity"/>
    <property type="evidence" value="ECO:0007669"/>
    <property type="project" value="InterPro"/>
</dbReference>
<evidence type="ECO:0000313" key="2">
    <source>
        <dbReference type="EMBL" id="CEG62309.1"/>
    </source>
</evidence>
<dbReference type="GO" id="GO:0005524">
    <property type="term" value="F:ATP binding"/>
    <property type="evidence" value="ECO:0007669"/>
    <property type="project" value="InterPro"/>
</dbReference>
<evidence type="ECO:0000259" key="1">
    <source>
        <dbReference type="PROSITE" id="PS50011"/>
    </source>
</evidence>
<dbReference type="Gene3D" id="3.40.50.150">
    <property type="entry name" value="Vaccinia Virus protein VP39"/>
    <property type="match status" value="1"/>
</dbReference>
<reference evidence="4" key="2">
    <citation type="submission" date="2014-09" db="EMBL/GenBank/DDBJ databases">
        <authorList>
            <person name="Gomez-Valero L."/>
        </authorList>
    </citation>
    <scope>NUCLEOTIDE SEQUENCE [LARGE SCALE GENOMIC DNA]</scope>
    <source>
        <strain evidence="4">ATCC33218</strain>
    </source>
</reference>
<dbReference type="HOGENOM" id="CLU_461468_0_0_6"/>
<dbReference type="EMBL" id="LN614830">
    <property type="protein sequence ID" value="CEG62309.1"/>
    <property type="molecule type" value="Genomic_DNA"/>
</dbReference>
<dbReference type="InterPro" id="IPR011009">
    <property type="entry name" value="Kinase-like_dom_sf"/>
</dbReference>